<evidence type="ECO:0000313" key="6">
    <source>
        <dbReference type="EMBL" id="CAB4615052.1"/>
    </source>
</evidence>
<reference evidence="7" key="1">
    <citation type="submission" date="2020-05" db="EMBL/GenBank/DDBJ databases">
        <authorList>
            <person name="Chiriac C."/>
            <person name="Salcher M."/>
            <person name="Ghai R."/>
            <person name="Kavagutti S V."/>
        </authorList>
    </citation>
    <scope>NUCLEOTIDE SEQUENCE</scope>
</reference>
<sequence length="469" mass="49017">MSHLANYINGQSAQGSGSTLLEMVNSIDGSLMGQARAGSTADIDQAVQAAASAFESWSALPTSERTSYLRAIADGIEARTEEFAQLAVKEVGTTLGIAKAVQVGLALDVLRSTADAMDELELEERSENFLAVKEPIGVVGAITPWNFPLHQVVAKLAPALATGCTIVVKPAELTTLSSIALFEVIHQVGLPAGVANLVCGVGTEVGEALASHPLVDMVSFTGSTAAGVRVSMLAAKDVKKVALELGGKSASVILEDADLGRAVSSTLGACYLNSGQVCSALTRLIVLKSQQHEIESLLLTAVAKFGIGDPFDSATRVGPVASQVQQARVLEYIASGIAEGARLLAGTPTAPESDGFYVTPTIFTDVTTGMKIAQEEIFGPVLVVIPVENEAEALRVANDTVYGLSGAVWTADEARGVSFARKMRTGQVQINNGAFNAHAPFGGYKKSGIGRELGKYGLEEYLEYKAIRF</sequence>
<dbReference type="FunFam" id="3.40.309.10:FF:000012">
    <property type="entry name" value="Betaine aldehyde dehydrogenase"/>
    <property type="match status" value="1"/>
</dbReference>
<evidence type="ECO:0000256" key="1">
    <source>
        <dbReference type="ARBA" id="ARBA00009986"/>
    </source>
</evidence>
<evidence type="ECO:0000259" key="5">
    <source>
        <dbReference type="Pfam" id="PF00171"/>
    </source>
</evidence>
<proteinExistence type="inferred from homology"/>
<evidence type="ECO:0000256" key="2">
    <source>
        <dbReference type="ARBA" id="ARBA00023002"/>
    </source>
</evidence>
<feature type="domain" description="Aldehyde dehydrogenase" evidence="5">
    <location>
        <begin position="18"/>
        <end position="467"/>
    </location>
</feature>
<dbReference type="PROSITE" id="PS00070">
    <property type="entry name" value="ALDEHYDE_DEHYDR_CYS"/>
    <property type="match status" value="1"/>
</dbReference>
<dbReference type="InterPro" id="IPR029510">
    <property type="entry name" value="Ald_DH_CS_GLU"/>
</dbReference>
<dbReference type="InterPro" id="IPR016163">
    <property type="entry name" value="Ald_DH_C"/>
</dbReference>
<dbReference type="PANTHER" id="PTHR42804">
    <property type="entry name" value="ALDEHYDE DEHYDROGENASE"/>
    <property type="match status" value="1"/>
</dbReference>
<comment type="catalytic activity">
    <reaction evidence="4">
        <text>an aldehyde + NAD(+) + H2O = a carboxylate + NADH + 2 H(+)</text>
        <dbReference type="Rhea" id="RHEA:16185"/>
        <dbReference type="ChEBI" id="CHEBI:15377"/>
        <dbReference type="ChEBI" id="CHEBI:15378"/>
        <dbReference type="ChEBI" id="CHEBI:17478"/>
        <dbReference type="ChEBI" id="CHEBI:29067"/>
        <dbReference type="ChEBI" id="CHEBI:57540"/>
        <dbReference type="ChEBI" id="CHEBI:57945"/>
        <dbReference type="EC" id="1.2.1.3"/>
    </reaction>
</comment>
<dbReference type="SUPFAM" id="SSF53720">
    <property type="entry name" value="ALDH-like"/>
    <property type="match status" value="1"/>
</dbReference>
<dbReference type="EC" id="1.2.1.3" evidence="3"/>
<dbReference type="FunFam" id="3.40.605.10:FF:000007">
    <property type="entry name" value="NAD/NADP-dependent betaine aldehyde dehydrogenase"/>
    <property type="match status" value="1"/>
</dbReference>
<dbReference type="InterPro" id="IPR015590">
    <property type="entry name" value="Aldehyde_DH_dom"/>
</dbReference>
<evidence type="ECO:0000256" key="3">
    <source>
        <dbReference type="ARBA" id="ARBA00024226"/>
    </source>
</evidence>
<comment type="similarity">
    <text evidence="1">Belongs to the aldehyde dehydrogenase family.</text>
</comment>
<protein>
    <recommendedName>
        <fullName evidence="3">aldehyde dehydrogenase (NAD(+))</fullName>
        <ecNumber evidence="3">1.2.1.3</ecNumber>
    </recommendedName>
</protein>
<dbReference type="InterPro" id="IPR016160">
    <property type="entry name" value="Ald_DH_CS_CYS"/>
</dbReference>
<keyword evidence="2" id="KW-0560">Oxidoreductase</keyword>
<dbReference type="CDD" id="cd07138">
    <property type="entry name" value="ALDH_CddD_SSP0762"/>
    <property type="match status" value="1"/>
</dbReference>
<dbReference type="PANTHER" id="PTHR42804:SF1">
    <property type="entry name" value="ALDEHYDE DEHYDROGENASE-RELATED"/>
    <property type="match status" value="1"/>
</dbReference>
<dbReference type="EMBL" id="CAFBMO010000010">
    <property type="protein sequence ID" value="CAB4899684.1"/>
    <property type="molecule type" value="Genomic_DNA"/>
</dbReference>
<dbReference type="Gene3D" id="3.40.309.10">
    <property type="entry name" value="Aldehyde Dehydrogenase, Chain A, domain 2"/>
    <property type="match status" value="1"/>
</dbReference>
<dbReference type="InterPro" id="IPR016161">
    <property type="entry name" value="Ald_DH/histidinol_DH"/>
</dbReference>
<accession>A0A6J7FZS1</accession>
<name>A0A6J7FZS1_9ZZZZ</name>
<dbReference type="EMBL" id="CAEZVB010000007">
    <property type="protein sequence ID" value="CAB4615052.1"/>
    <property type="molecule type" value="Genomic_DNA"/>
</dbReference>
<dbReference type="InterPro" id="IPR016162">
    <property type="entry name" value="Ald_DH_N"/>
</dbReference>
<dbReference type="Pfam" id="PF00171">
    <property type="entry name" value="Aldedh"/>
    <property type="match status" value="1"/>
</dbReference>
<dbReference type="GO" id="GO:0004029">
    <property type="term" value="F:aldehyde dehydrogenase (NAD+) activity"/>
    <property type="evidence" value="ECO:0007669"/>
    <property type="project" value="UniProtKB-EC"/>
</dbReference>
<dbReference type="AlphaFoldDB" id="A0A6J7FZS1"/>
<gene>
    <name evidence="6" type="ORF">UFOPK1908_00316</name>
    <name evidence="7" type="ORF">UFOPK3576_00389</name>
</gene>
<dbReference type="FunFam" id="3.40.605.10:FF:000026">
    <property type="entry name" value="Aldehyde dehydrogenase, putative"/>
    <property type="match status" value="1"/>
</dbReference>
<dbReference type="PROSITE" id="PS00687">
    <property type="entry name" value="ALDEHYDE_DEHYDR_GLU"/>
    <property type="match status" value="1"/>
</dbReference>
<organism evidence="7">
    <name type="scientific">freshwater metagenome</name>
    <dbReference type="NCBI Taxonomy" id="449393"/>
    <lineage>
        <taxon>unclassified sequences</taxon>
        <taxon>metagenomes</taxon>
        <taxon>ecological metagenomes</taxon>
    </lineage>
</organism>
<dbReference type="Gene3D" id="3.40.605.10">
    <property type="entry name" value="Aldehyde Dehydrogenase, Chain A, domain 1"/>
    <property type="match status" value="1"/>
</dbReference>
<evidence type="ECO:0000313" key="7">
    <source>
        <dbReference type="EMBL" id="CAB4899684.1"/>
    </source>
</evidence>
<evidence type="ECO:0000256" key="4">
    <source>
        <dbReference type="ARBA" id="ARBA00049194"/>
    </source>
</evidence>